<comment type="caution">
    <text evidence="1">The sequence shown here is derived from an EMBL/GenBank/DDBJ whole genome shotgun (WGS) entry which is preliminary data.</text>
</comment>
<evidence type="ECO:0000313" key="1">
    <source>
        <dbReference type="EMBL" id="KAF7760370.1"/>
    </source>
</evidence>
<sequence>MNCASTHRYALRPRKVAGIIKIPPSSSLPTEIVREIMRYTDEDHDLTLVSLISSDWVPVTRSILFEEVVVAFDEVEAFIRLVTSPYCSLTLHVRKLHFRQVPKLQFGKLVKRNFKIFAESVWRIVQLLLNVKWLCLEDFDFHSESHEICSELYPGLDRIETLVLRRGIFDNLPYAIEEVLSLFPRIRTLQCEWLSHRRSKPTKSQDLTRRPPTNFLSDLVELSFVQPEDGLVAVINSRLSLKHVQRVIYKYDQHDTGGPKICMPRIDSIFTMLRLIGPSLEYLAFPRNTLSAYSFLR</sequence>
<dbReference type="Proteomes" id="UP000629468">
    <property type="component" value="Unassembled WGS sequence"/>
</dbReference>
<evidence type="ECO:0008006" key="3">
    <source>
        <dbReference type="Google" id="ProtNLM"/>
    </source>
</evidence>
<protein>
    <recommendedName>
        <fullName evidence="3">F-box domain-containing protein</fullName>
    </recommendedName>
</protein>
<dbReference type="EMBL" id="JABXXO010000015">
    <property type="protein sequence ID" value="KAF7760370.1"/>
    <property type="molecule type" value="Genomic_DNA"/>
</dbReference>
<gene>
    <name evidence="1" type="ORF">Agabi119p4_11046</name>
</gene>
<dbReference type="AlphaFoldDB" id="A0A8H7C1Q1"/>
<organism evidence="1 2">
    <name type="scientific">Agaricus bisporus var. burnettii</name>
    <dbReference type="NCBI Taxonomy" id="192524"/>
    <lineage>
        <taxon>Eukaryota</taxon>
        <taxon>Fungi</taxon>
        <taxon>Dikarya</taxon>
        <taxon>Basidiomycota</taxon>
        <taxon>Agaricomycotina</taxon>
        <taxon>Agaricomycetes</taxon>
        <taxon>Agaricomycetidae</taxon>
        <taxon>Agaricales</taxon>
        <taxon>Agaricineae</taxon>
        <taxon>Agaricaceae</taxon>
        <taxon>Agaricus</taxon>
    </lineage>
</organism>
<accession>A0A8H7C1Q1</accession>
<reference evidence="1 2" key="1">
    <citation type="journal article" name="Sci. Rep.">
        <title>Telomere-to-telomere assembled and centromere annotated genomes of the two main subspecies of the button mushroom Agaricus bisporus reveal especially polymorphic chromosome ends.</title>
        <authorList>
            <person name="Sonnenberg A.S.M."/>
            <person name="Sedaghat-Telgerd N."/>
            <person name="Lavrijssen B."/>
            <person name="Ohm R.A."/>
            <person name="Hendrickx P.M."/>
            <person name="Scholtmeijer K."/>
            <person name="Baars J.J.P."/>
            <person name="van Peer A."/>
        </authorList>
    </citation>
    <scope>NUCLEOTIDE SEQUENCE [LARGE SCALE GENOMIC DNA]</scope>
    <source>
        <strain evidence="1 2">H119_p4</strain>
    </source>
</reference>
<name>A0A8H7C1Q1_AGABI</name>
<proteinExistence type="predicted"/>
<evidence type="ECO:0000313" key="2">
    <source>
        <dbReference type="Proteomes" id="UP000629468"/>
    </source>
</evidence>